<dbReference type="Proteomes" id="UP001229409">
    <property type="component" value="Unassembled WGS sequence"/>
</dbReference>
<protein>
    <submittedName>
        <fullName evidence="3">Helix-turn-helix transcriptional regulator</fullName>
    </submittedName>
</protein>
<reference evidence="3" key="1">
    <citation type="submission" date="2023-04" db="EMBL/GenBank/DDBJ databases">
        <title>Uncovering the Secrets of Slow-Growing Bacteria in Tropical Savanna Soil through Cultivation and Genomic Analysis.</title>
        <authorList>
            <person name="Goncalves O.S."/>
            <person name="Santana M.F."/>
        </authorList>
    </citation>
    <scope>NUCLEOTIDE SEQUENCE</scope>
    <source>
        <strain evidence="3">ANTI</strain>
    </source>
</reference>
<dbReference type="InterPro" id="IPR001387">
    <property type="entry name" value="Cro/C1-type_HTH"/>
</dbReference>
<dbReference type="Gene3D" id="1.10.260.40">
    <property type="entry name" value="lambda repressor-like DNA-binding domains"/>
    <property type="match status" value="1"/>
</dbReference>
<dbReference type="AlphaFoldDB" id="A0AAP4A4I3"/>
<comment type="caution">
    <text evidence="3">The sequence shown here is derived from an EMBL/GenBank/DDBJ whole genome shotgun (WGS) entry which is preliminary data.</text>
</comment>
<proteinExistence type="predicted"/>
<dbReference type="CDD" id="cd00093">
    <property type="entry name" value="HTH_XRE"/>
    <property type="match status" value="1"/>
</dbReference>
<dbReference type="RefSeq" id="WP_023990474.1">
    <property type="nucleotide sequence ID" value="NZ_CP011420.1"/>
</dbReference>
<dbReference type="SMART" id="SM00530">
    <property type="entry name" value="HTH_XRE"/>
    <property type="match status" value="1"/>
</dbReference>
<dbReference type="PANTHER" id="PTHR46558:SF11">
    <property type="entry name" value="HTH-TYPE TRANSCRIPTIONAL REGULATOR XRE"/>
    <property type="match status" value="1"/>
</dbReference>
<evidence type="ECO:0000256" key="1">
    <source>
        <dbReference type="ARBA" id="ARBA00023125"/>
    </source>
</evidence>
<evidence type="ECO:0000313" key="4">
    <source>
        <dbReference type="Proteomes" id="UP001229409"/>
    </source>
</evidence>
<evidence type="ECO:0000313" key="3">
    <source>
        <dbReference type="EMBL" id="MDH2334516.1"/>
    </source>
</evidence>
<dbReference type="SUPFAM" id="SSF47413">
    <property type="entry name" value="lambda repressor-like DNA-binding domains"/>
    <property type="match status" value="1"/>
</dbReference>
<dbReference type="InterPro" id="IPR010982">
    <property type="entry name" value="Lambda_DNA-bd_dom_sf"/>
</dbReference>
<organism evidence="3 4">
    <name type="scientific">Paenibacillus polymyxa</name>
    <name type="common">Bacillus polymyxa</name>
    <dbReference type="NCBI Taxonomy" id="1406"/>
    <lineage>
        <taxon>Bacteria</taxon>
        <taxon>Bacillati</taxon>
        <taxon>Bacillota</taxon>
        <taxon>Bacilli</taxon>
        <taxon>Bacillales</taxon>
        <taxon>Paenibacillaceae</taxon>
        <taxon>Paenibacillus</taxon>
    </lineage>
</organism>
<name>A0AAP4A4I3_PAEPO</name>
<sequence>MKTLGEKIKSIRKLNKLNQTDFSSTIGISQGTLSELEKDKYKPSLETVIALKLNFDIDLDWLLLDEAATFYSGLFQVKLDDLESKLISGFRKLDLGDKQEIEGIVDLKLKRYRDK</sequence>
<keyword evidence="1" id="KW-0238">DNA-binding</keyword>
<dbReference type="PANTHER" id="PTHR46558">
    <property type="entry name" value="TRACRIPTIONAL REGULATORY PROTEIN-RELATED-RELATED"/>
    <property type="match status" value="1"/>
</dbReference>
<dbReference type="PROSITE" id="PS50943">
    <property type="entry name" value="HTH_CROC1"/>
    <property type="match status" value="1"/>
</dbReference>
<dbReference type="Pfam" id="PF12844">
    <property type="entry name" value="HTH_19"/>
    <property type="match status" value="1"/>
</dbReference>
<accession>A0AAP4A4I3</accession>
<evidence type="ECO:0000259" key="2">
    <source>
        <dbReference type="PROSITE" id="PS50943"/>
    </source>
</evidence>
<feature type="domain" description="HTH cro/C1-type" evidence="2">
    <location>
        <begin position="8"/>
        <end position="62"/>
    </location>
</feature>
<gene>
    <name evidence="3" type="ORF">QDS18_26945</name>
</gene>
<dbReference type="GO" id="GO:0003677">
    <property type="term" value="F:DNA binding"/>
    <property type="evidence" value="ECO:0007669"/>
    <property type="project" value="UniProtKB-KW"/>
</dbReference>
<dbReference type="EMBL" id="JARVWT010000021">
    <property type="protein sequence ID" value="MDH2334516.1"/>
    <property type="molecule type" value="Genomic_DNA"/>
</dbReference>